<protein>
    <submittedName>
        <fullName evidence="1">Uncharacterized protein</fullName>
    </submittedName>
</protein>
<sequence>MRLRAALENNSLHQHQAQSALDDSADASSPSSERMIQELRDELTNLHSRLVLQEDLGNKYSELKAENKKLARELELAKQETETHGAIDAAIVDELRGKLRVGQREVEQRPDTMVELRMYVIEGWISRRSCELKRVRKELAELADGVDGRLEKFTESNKMRNEVKELVPQVNDQNEYLKMQYETLANRLQIVEKLKDMLEQQIGSNDMQVMKKFTTETRQASSESNLKMQVKD</sequence>
<gene>
    <name evidence="1" type="ORF">QAD02_020313</name>
</gene>
<organism evidence="1 2">
    <name type="scientific">Eretmocerus hayati</name>
    <dbReference type="NCBI Taxonomy" id="131215"/>
    <lineage>
        <taxon>Eukaryota</taxon>
        <taxon>Metazoa</taxon>
        <taxon>Ecdysozoa</taxon>
        <taxon>Arthropoda</taxon>
        <taxon>Hexapoda</taxon>
        <taxon>Insecta</taxon>
        <taxon>Pterygota</taxon>
        <taxon>Neoptera</taxon>
        <taxon>Endopterygota</taxon>
        <taxon>Hymenoptera</taxon>
        <taxon>Apocrita</taxon>
        <taxon>Proctotrupomorpha</taxon>
        <taxon>Chalcidoidea</taxon>
        <taxon>Aphelinidae</taxon>
        <taxon>Aphelininae</taxon>
        <taxon>Eretmocerus</taxon>
    </lineage>
</organism>
<proteinExistence type="predicted"/>
<name>A0ACC2PNZ2_9HYME</name>
<evidence type="ECO:0000313" key="1">
    <source>
        <dbReference type="EMBL" id="KAJ8684521.1"/>
    </source>
</evidence>
<reference evidence="1" key="1">
    <citation type="submission" date="2023-04" db="EMBL/GenBank/DDBJ databases">
        <title>A chromosome-level genome assembly of the parasitoid wasp Eretmocerus hayati.</title>
        <authorList>
            <person name="Zhong Y."/>
            <person name="Liu S."/>
            <person name="Liu Y."/>
        </authorList>
    </citation>
    <scope>NUCLEOTIDE SEQUENCE</scope>
    <source>
        <strain evidence="1">ZJU_SS_LIU_2023</strain>
    </source>
</reference>
<comment type="caution">
    <text evidence="1">The sequence shown here is derived from an EMBL/GenBank/DDBJ whole genome shotgun (WGS) entry which is preliminary data.</text>
</comment>
<accession>A0ACC2PNZ2</accession>
<dbReference type="Proteomes" id="UP001239111">
    <property type="component" value="Chromosome 1"/>
</dbReference>
<keyword evidence="2" id="KW-1185">Reference proteome</keyword>
<dbReference type="EMBL" id="CM056741">
    <property type="protein sequence ID" value="KAJ8684521.1"/>
    <property type="molecule type" value="Genomic_DNA"/>
</dbReference>
<evidence type="ECO:0000313" key="2">
    <source>
        <dbReference type="Proteomes" id="UP001239111"/>
    </source>
</evidence>